<comment type="caution">
    <text evidence="3">The sequence shown here is derived from an EMBL/GenBank/DDBJ whole genome shotgun (WGS) entry which is preliminary data.</text>
</comment>
<dbReference type="InterPro" id="IPR029058">
    <property type="entry name" value="AB_hydrolase_fold"/>
</dbReference>
<dbReference type="EMBL" id="SACO01000019">
    <property type="protein sequence ID" value="RVU03209.1"/>
    <property type="molecule type" value="Genomic_DNA"/>
</dbReference>
<dbReference type="Proteomes" id="UP000282837">
    <property type="component" value="Unassembled WGS sequence"/>
</dbReference>
<dbReference type="OrthoDB" id="9771666at2"/>
<keyword evidence="4" id="KW-1185">Reference proteome</keyword>
<dbReference type="RefSeq" id="WP_127711691.1">
    <property type="nucleotide sequence ID" value="NZ_SACO01000019.1"/>
</dbReference>
<dbReference type="Gene3D" id="3.40.50.1820">
    <property type="entry name" value="alpha/beta hydrolase"/>
    <property type="match status" value="1"/>
</dbReference>
<organism evidence="3 4">
    <name type="scientific">Novosphingobium umbonatum</name>
    <dbReference type="NCBI Taxonomy" id="1908524"/>
    <lineage>
        <taxon>Bacteria</taxon>
        <taxon>Pseudomonadati</taxon>
        <taxon>Pseudomonadota</taxon>
        <taxon>Alphaproteobacteria</taxon>
        <taxon>Sphingomonadales</taxon>
        <taxon>Sphingomonadaceae</taxon>
        <taxon>Novosphingobium</taxon>
    </lineage>
</organism>
<dbReference type="PROSITE" id="PS51257">
    <property type="entry name" value="PROKAR_LIPOPROTEIN"/>
    <property type="match status" value="1"/>
</dbReference>
<dbReference type="InterPro" id="IPR051049">
    <property type="entry name" value="Dienelactone_hydrolase-like"/>
</dbReference>
<dbReference type="InterPro" id="IPR002925">
    <property type="entry name" value="Dienelactn_hydro"/>
</dbReference>
<protein>
    <submittedName>
        <fullName evidence="3">Dienelactone hydrolase family protein</fullName>
    </submittedName>
</protein>
<accession>A0A437MZY5</accession>
<dbReference type="PANTHER" id="PTHR46623:SF6">
    <property type="entry name" value="ALPHA_BETA-HYDROLASES SUPERFAMILY PROTEIN"/>
    <property type="match status" value="1"/>
</dbReference>
<evidence type="ECO:0000259" key="2">
    <source>
        <dbReference type="Pfam" id="PF01738"/>
    </source>
</evidence>
<evidence type="ECO:0000256" key="1">
    <source>
        <dbReference type="SAM" id="SignalP"/>
    </source>
</evidence>
<dbReference type="GO" id="GO:0016787">
    <property type="term" value="F:hydrolase activity"/>
    <property type="evidence" value="ECO:0007669"/>
    <property type="project" value="UniProtKB-KW"/>
</dbReference>
<dbReference type="PANTHER" id="PTHR46623">
    <property type="entry name" value="CARBOXYMETHYLENEBUTENOLIDASE-RELATED"/>
    <property type="match status" value="1"/>
</dbReference>
<feature type="signal peptide" evidence="1">
    <location>
        <begin position="1"/>
        <end position="31"/>
    </location>
</feature>
<dbReference type="Pfam" id="PF01738">
    <property type="entry name" value="DLH"/>
    <property type="match status" value="1"/>
</dbReference>
<reference evidence="3 4" key="1">
    <citation type="submission" date="2019-01" db="EMBL/GenBank/DDBJ databases">
        <authorList>
            <person name="Chen W.-M."/>
        </authorList>
    </citation>
    <scope>NUCLEOTIDE SEQUENCE [LARGE SCALE GENOMIC DNA]</scope>
    <source>
        <strain evidence="3 4">FSY-9</strain>
    </source>
</reference>
<name>A0A437MZY5_9SPHN</name>
<proteinExistence type="predicted"/>
<gene>
    <name evidence="3" type="ORF">EOE18_16880</name>
</gene>
<dbReference type="SUPFAM" id="SSF53474">
    <property type="entry name" value="alpha/beta-Hydrolases"/>
    <property type="match status" value="1"/>
</dbReference>
<feature type="chain" id="PRO_5019360427" evidence="1">
    <location>
        <begin position="32"/>
        <end position="315"/>
    </location>
</feature>
<feature type="domain" description="Dienelactone hydrolase" evidence="2">
    <location>
        <begin position="82"/>
        <end position="299"/>
    </location>
</feature>
<dbReference type="AlphaFoldDB" id="A0A437MZY5"/>
<keyword evidence="1" id="KW-0732">Signal</keyword>
<evidence type="ECO:0000313" key="3">
    <source>
        <dbReference type="EMBL" id="RVU03209.1"/>
    </source>
</evidence>
<keyword evidence="3" id="KW-0378">Hydrolase</keyword>
<sequence length="315" mass="33689">MNIRYRHPGWTTLAVLTAGLGTIACAPIATAQTDPGAVPAPMRGPQTYEQQQRNQAWATRKIALSPLRKEWVTIQRGNRSLKAMVTYPEGQRKAPVVLVGHEVFGLTDSTLNTAVEIAQMGYVTIAPDYLSGYGPNGGGTSSMGSKAGETSTSLEDAEVDADINAWADYGLKLPQSNGKFAIVGLSWSGGAAFRYVLGPSAKPELKGVFVFYDVGPPTTRQARFHSTPEPGILPVGPIKVPVFGFYPTQDTRVIKALPATQEAMRKAGNRFEAIMLEGADHAYLRVGEDPADPNPANIAAVKATLARLKVELGKL</sequence>
<evidence type="ECO:0000313" key="4">
    <source>
        <dbReference type="Proteomes" id="UP000282837"/>
    </source>
</evidence>